<keyword evidence="3" id="KW-1185">Reference proteome</keyword>
<evidence type="ECO:0000313" key="3">
    <source>
        <dbReference type="Proteomes" id="UP000038010"/>
    </source>
</evidence>
<comment type="caution">
    <text evidence="2">The sequence shown here is derived from an EMBL/GenBank/DDBJ whole genome shotgun (WGS) entry which is preliminary data.</text>
</comment>
<dbReference type="EMBL" id="LFJN01000001">
    <property type="protein sequence ID" value="KPI45716.1"/>
    <property type="molecule type" value="Genomic_DNA"/>
</dbReference>
<dbReference type="AlphaFoldDB" id="A0A0N1I1H4"/>
<protein>
    <submittedName>
        <fullName evidence="2">Uncharacterized protein</fullName>
    </submittedName>
</protein>
<sequence>MTEIKPSEGAAALLPHAGTATEAATTKPATAISTSSVDILVLGAGWLSQFLLPLLKSRDISYAATSTTGRDDTIPFKFDPNSEDLEQYRRLPNATTILITFPLVASSRAARKAAMAAAAGTDKAATQAQTPTAPSQQPLPPSSSSPESKAAPHLLNSYRLTHPSIPQPHYILLGSTGEWTTPGWHDRHSNPHSPTSSSLPSARWTSESSLLSLGGTVLHLAGLFGDVHRTSRIWELAVPRTKEGVKGKGGVHFIHGGDVARAVVAVHLSGREEGVWEKNGKGQRWIVTDGRVYDWWGLVWEAAGELDGRFDGDVVDGDDGGRDVVGKGEDTYRQWLLESMREEGVRGLPREGEKLGRRMDSREFWETWGLVPIEKGFAWPAAKESSKEDVRL</sequence>
<dbReference type="VEuPathDB" id="FungiDB:AB675_732"/>
<dbReference type="PANTHER" id="PTHR40129:SF2">
    <property type="entry name" value="KETOPANTOATE REDUCTASE N-TERMINAL DOMAIN-CONTAINING PROTEIN"/>
    <property type="match status" value="1"/>
</dbReference>
<dbReference type="GeneID" id="28739558"/>
<feature type="compositionally biased region" description="Low complexity" evidence="1">
    <location>
        <begin position="120"/>
        <end position="136"/>
    </location>
</feature>
<dbReference type="OrthoDB" id="674948at2759"/>
<name>A0A0N1I1H4_9EURO</name>
<feature type="region of interest" description="Disordered" evidence="1">
    <location>
        <begin position="182"/>
        <end position="201"/>
    </location>
</feature>
<organism evidence="2 3">
    <name type="scientific">Cyphellophora attinorum</name>
    <dbReference type="NCBI Taxonomy" id="1664694"/>
    <lineage>
        <taxon>Eukaryota</taxon>
        <taxon>Fungi</taxon>
        <taxon>Dikarya</taxon>
        <taxon>Ascomycota</taxon>
        <taxon>Pezizomycotina</taxon>
        <taxon>Eurotiomycetes</taxon>
        <taxon>Chaetothyriomycetidae</taxon>
        <taxon>Chaetothyriales</taxon>
        <taxon>Cyphellophoraceae</taxon>
        <taxon>Cyphellophora</taxon>
    </lineage>
</organism>
<dbReference type="Proteomes" id="UP000038010">
    <property type="component" value="Unassembled WGS sequence"/>
</dbReference>
<evidence type="ECO:0000256" key="1">
    <source>
        <dbReference type="SAM" id="MobiDB-lite"/>
    </source>
</evidence>
<evidence type="ECO:0000313" key="2">
    <source>
        <dbReference type="EMBL" id="KPI45716.1"/>
    </source>
</evidence>
<dbReference type="RefSeq" id="XP_018005679.1">
    <property type="nucleotide sequence ID" value="XM_018147689.1"/>
</dbReference>
<reference evidence="2 3" key="1">
    <citation type="submission" date="2015-06" db="EMBL/GenBank/DDBJ databases">
        <title>Draft genome of the ant-associated black yeast Phialophora attae CBS 131958.</title>
        <authorList>
            <person name="Moreno L.F."/>
            <person name="Stielow B.J."/>
            <person name="de Hoog S."/>
            <person name="Vicente V.A."/>
            <person name="Weiss V.A."/>
            <person name="de Vries M."/>
            <person name="Cruz L.M."/>
            <person name="Souza E.M."/>
        </authorList>
    </citation>
    <scope>NUCLEOTIDE SEQUENCE [LARGE SCALE GENOMIC DNA]</scope>
    <source>
        <strain evidence="2 3">CBS 131958</strain>
    </source>
</reference>
<feature type="compositionally biased region" description="Polar residues" evidence="1">
    <location>
        <begin position="191"/>
        <end position="201"/>
    </location>
</feature>
<feature type="region of interest" description="Disordered" evidence="1">
    <location>
        <begin position="120"/>
        <end position="150"/>
    </location>
</feature>
<accession>A0A0N1I1H4</accession>
<proteinExistence type="predicted"/>
<dbReference type="STRING" id="1664694.A0A0N1I1H4"/>
<dbReference type="PANTHER" id="PTHR40129">
    <property type="entry name" value="KETOPANTOATE REDUCTASE N-TERMINAL DOMAIN-CONTAINING PROTEIN"/>
    <property type="match status" value="1"/>
</dbReference>
<dbReference type="Gene3D" id="3.40.50.720">
    <property type="entry name" value="NAD(P)-binding Rossmann-like Domain"/>
    <property type="match status" value="1"/>
</dbReference>
<gene>
    <name evidence="2" type="ORF">AB675_732</name>
</gene>